<dbReference type="AlphaFoldDB" id="A0A7J5UL77"/>
<name>A0A7J5UL77_9MICO</name>
<feature type="compositionally biased region" description="Polar residues" evidence="1">
    <location>
        <begin position="1"/>
        <end position="14"/>
    </location>
</feature>
<feature type="domain" description="DUF5709" evidence="2">
    <location>
        <begin position="110"/>
        <end position="160"/>
    </location>
</feature>
<dbReference type="InterPro" id="IPR043763">
    <property type="entry name" value="DUF5709"/>
</dbReference>
<protein>
    <recommendedName>
        <fullName evidence="2">DUF5709 domain-containing protein</fullName>
    </recommendedName>
</protein>
<feature type="region of interest" description="Disordered" evidence="1">
    <location>
        <begin position="164"/>
        <end position="200"/>
    </location>
</feature>
<feature type="compositionally biased region" description="Acidic residues" evidence="1">
    <location>
        <begin position="121"/>
        <end position="133"/>
    </location>
</feature>
<feature type="compositionally biased region" description="Basic and acidic residues" evidence="1">
    <location>
        <begin position="72"/>
        <end position="81"/>
    </location>
</feature>
<evidence type="ECO:0000256" key="1">
    <source>
        <dbReference type="SAM" id="MobiDB-lite"/>
    </source>
</evidence>
<evidence type="ECO:0000313" key="3">
    <source>
        <dbReference type="EMBL" id="KAE8762914.1"/>
    </source>
</evidence>
<dbReference type="Pfam" id="PF18970">
    <property type="entry name" value="DUF5709"/>
    <property type="match status" value="1"/>
</dbReference>
<evidence type="ECO:0000313" key="4">
    <source>
        <dbReference type="Proteomes" id="UP000451860"/>
    </source>
</evidence>
<reference evidence="3 4" key="1">
    <citation type="submission" date="2019-10" db="EMBL/GenBank/DDBJ databases">
        <title>Georgenia wutianyii sp. nov. and Georgenia yuyongxinii sp. nov. isolated from plateau pika (Ochotona curzoniae) in the Qinghai-Tibet plateau of China.</title>
        <authorList>
            <person name="Tian Z."/>
        </authorList>
    </citation>
    <scope>NUCLEOTIDE SEQUENCE [LARGE SCALE GENOMIC DNA]</scope>
    <source>
        <strain evidence="3 4">DSM 21501</strain>
    </source>
</reference>
<dbReference type="OrthoDB" id="3212066at2"/>
<feature type="region of interest" description="Disordered" evidence="1">
    <location>
        <begin position="1"/>
        <end position="133"/>
    </location>
</feature>
<organism evidence="3 4">
    <name type="scientific">Georgenia thermotolerans</name>
    <dbReference type="NCBI Taxonomy" id="527326"/>
    <lineage>
        <taxon>Bacteria</taxon>
        <taxon>Bacillati</taxon>
        <taxon>Actinomycetota</taxon>
        <taxon>Actinomycetes</taxon>
        <taxon>Micrococcales</taxon>
        <taxon>Bogoriellaceae</taxon>
        <taxon>Georgenia</taxon>
    </lineage>
</organism>
<dbReference type="Proteomes" id="UP000451860">
    <property type="component" value="Unassembled WGS sequence"/>
</dbReference>
<accession>A0A7J5UL77</accession>
<dbReference type="EMBL" id="WHJE01000111">
    <property type="protein sequence ID" value="KAE8762914.1"/>
    <property type="molecule type" value="Genomic_DNA"/>
</dbReference>
<dbReference type="RefSeq" id="WP_152201089.1">
    <property type="nucleotide sequence ID" value="NZ_VUKF01000006.1"/>
</dbReference>
<keyword evidence="4" id="KW-1185">Reference proteome</keyword>
<proteinExistence type="predicted"/>
<sequence length="200" mass="20970">MSTDGNTEIPSTEGSPGGDQFLADESWQPGEEDMLLDTPTDDVLDEGLTAPDEDPLAGEHLTPAEMEEGDTIDERVAREEPEVWEQQGPDAEASPHAGPGPMGEPAPDNVADAGVGRLVAEPDDDDPTDQVGEEQDVMAEDVGVDAARFLPEEAAMHITDGDDLAVDEGSSVEPDDADLDAAQADFTGEADVTAGEEERA</sequence>
<comment type="caution">
    <text evidence="3">The sequence shown here is derived from an EMBL/GenBank/DDBJ whole genome shotgun (WGS) entry which is preliminary data.</text>
</comment>
<feature type="compositionally biased region" description="Acidic residues" evidence="1">
    <location>
        <begin position="30"/>
        <end position="56"/>
    </location>
</feature>
<gene>
    <name evidence="3" type="ORF">GB883_16920</name>
</gene>
<evidence type="ECO:0000259" key="2">
    <source>
        <dbReference type="Pfam" id="PF18970"/>
    </source>
</evidence>